<dbReference type="PANTHER" id="PTHR43697:SF1">
    <property type="entry name" value="SERINE--TRNA LIGASE"/>
    <property type="match status" value="1"/>
</dbReference>
<dbReference type="EMBL" id="CP030140">
    <property type="protein sequence ID" value="AWX69486.1"/>
    <property type="molecule type" value="Genomic_DNA"/>
</dbReference>
<dbReference type="EC" id="6.1.1.11" evidence="12"/>
<dbReference type="RefSeq" id="WP_033178531.1">
    <property type="nucleotide sequence ID" value="NZ_CP030140.1"/>
</dbReference>
<feature type="coiled-coil region" evidence="15">
    <location>
        <begin position="62"/>
        <end position="89"/>
    </location>
</feature>
<dbReference type="PIRSF" id="PIRSF001529">
    <property type="entry name" value="Ser-tRNA-synth_IIa"/>
    <property type="match status" value="1"/>
</dbReference>
<dbReference type="GO" id="GO:0005737">
    <property type="term" value="C:cytoplasm"/>
    <property type="evidence" value="ECO:0007669"/>
    <property type="project" value="UniProtKB-SubCell"/>
</dbReference>
<keyword evidence="18" id="KW-1185">Reference proteome</keyword>
<dbReference type="CDD" id="cd00770">
    <property type="entry name" value="SerRS_core"/>
    <property type="match status" value="1"/>
</dbReference>
<dbReference type="InterPro" id="IPR010978">
    <property type="entry name" value="tRNA-bd_arm"/>
</dbReference>
<dbReference type="KEGG" id="mane:DP065_01835"/>
<keyword evidence="9 12" id="KW-0030">Aminoacyl-tRNA synthetase</keyword>
<dbReference type="Proteomes" id="UP000250218">
    <property type="component" value="Chromosome"/>
</dbReference>
<gene>
    <name evidence="12" type="primary">serS</name>
    <name evidence="17" type="ORF">DP065_01835</name>
</gene>
<evidence type="ECO:0000256" key="1">
    <source>
        <dbReference type="ARBA" id="ARBA00004496"/>
    </source>
</evidence>
<evidence type="ECO:0000256" key="12">
    <source>
        <dbReference type="HAMAP-Rule" id="MF_00176"/>
    </source>
</evidence>
<dbReference type="InterPro" id="IPR006195">
    <property type="entry name" value="aa-tRNA-synth_II"/>
</dbReference>
<keyword evidence="7 12" id="KW-0067">ATP-binding</keyword>
<comment type="domain">
    <text evidence="12">Consists of two distinct domains, a catalytic core and a N-terminal extension that is involved in tRNA binding.</text>
</comment>
<dbReference type="AlphaFoldDB" id="A0A2Z4NDA3"/>
<feature type="binding site" evidence="12 13">
    <location>
        <position position="284"/>
    </location>
    <ligand>
        <name>L-serine</name>
        <dbReference type="ChEBI" id="CHEBI:33384"/>
    </ligand>
</feature>
<evidence type="ECO:0000259" key="16">
    <source>
        <dbReference type="PROSITE" id="PS50862"/>
    </source>
</evidence>
<dbReference type="UniPathway" id="UPA00906">
    <property type="reaction ID" value="UER00895"/>
</dbReference>
<proteinExistence type="inferred from homology"/>
<evidence type="ECO:0000313" key="17">
    <source>
        <dbReference type="EMBL" id="AWX69486.1"/>
    </source>
</evidence>
<feature type="binding site" evidence="13">
    <location>
        <position position="261"/>
    </location>
    <ligand>
        <name>L-serine</name>
        <dbReference type="ChEBI" id="CHEBI:33384"/>
    </ligand>
</feature>
<evidence type="ECO:0000256" key="15">
    <source>
        <dbReference type="SAM" id="Coils"/>
    </source>
</evidence>
<evidence type="ECO:0000256" key="14">
    <source>
        <dbReference type="PIRSR" id="PIRSR001529-2"/>
    </source>
</evidence>
<keyword evidence="4 12" id="KW-0963">Cytoplasm</keyword>
<comment type="pathway">
    <text evidence="2 12">Aminoacyl-tRNA biosynthesis; selenocysteinyl-tRNA(Sec) biosynthesis; L-seryl-tRNA(Sec) from L-serine and tRNA(Sec): step 1/1.</text>
</comment>
<dbReference type="SUPFAM" id="SSF55681">
    <property type="entry name" value="Class II aaRS and biotin synthetases"/>
    <property type="match status" value="1"/>
</dbReference>
<dbReference type="GO" id="GO:0005524">
    <property type="term" value="F:ATP binding"/>
    <property type="evidence" value="ECO:0007669"/>
    <property type="project" value="UniProtKB-UniRule"/>
</dbReference>
<comment type="caution">
    <text evidence="12">Lacks conserved residue(s) required for the propagation of feature annotation.</text>
</comment>
<evidence type="ECO:0000256" key="5">
    <source>
        <dbReference type="ARBA" id="ARBA00022598"/>
    </source>
</evidence>
<dbReference type="GO" id="GO:0006434">
    <property type="term" value="P:seryl-tRNA aminoacylation"/>
    <property type="evidence" value="ECO:0007669"/>
    <property type="project" value="UniProtKB-UniRule"/>
</dbReference>
<dbReference type="InterPro" id="IPR002314">
    <property type="entry name" value="aa-tRNA-synt_IIb"/>
</dbReference>
<dbReference type="PRINTS" id="PR00981">
    <property type="entry name" value="TRNASYNTHSER"/>
</dbReference>
<dbReference type="InterPro" id="IPR002317">
    <property type="entry name" value="Ser-tRNA-ligase_type_1"/>
</dbReference>
<comment type="subcellular location">
    <subcellularLocation>
        <location evidence="1 12">Cytoplasm</location>
    </subcellularLocation>
</comment>
<feature type="binding site" evidence="12">
    <location>
        <position position="383"/>
    </location>
    <ligand>
        <name>L-serine</name>
        <dbReference type="ChEBI" id="CHEBI:33384"/>
    </ligand>
</feature>
<evidence type="ECO:0000256" key="9">
    <source>
        <dbReference type="ARBA" id="ARBA00023146"/>
    </source>
</evidence>
<comment type="subunit">
    <text evidence="12">Homodimer. The tRNA molecule binds across the dimer.</text>
</comment>
<dbReference type="InterPro" id="IPR045864">
    <property type="entry name" value="aa-tRNA-synth_II/BPL/LPL"/>
</dbReference>
<dbReference type="Pfam" id="PF00587">
    <property type="entry name" value="tRNA-synt_2b"/>
    <property type="match status" value="1"/>
</dbReference>
<evidence type="ECO:0000256" key="2">
    <source>
        <dbReference type="ARBA" id="ARBA00005045"/>
    </source>
</evidence>
<dbReference type="InterPro" id="IPR015866">
    <property type="entry name" value="Ser-tRNA-synth_1_N"/>
</dbReference>
<dbReference type="PROSITE" id="PS50862">
    <property type="entry name" value="AA_TRNA_LIGASE_II"/>
    <property type="match status" value="1"/>
</dbReference>
<name>A0A2Z4NDA3_9BACT</name>
<dbReference type="InterPro" id="IPR042103">
    <property type="entry name" value="SerRS_1_N_sf"/>
</dbReference>
<evidence type="ECO:0000256" key="4">
    <source>
        <dbReference type="ARBA" id="ARBA00022490"/>
    </source>
</evidence>
<reference evidence="18" key="1">
    <citation type="submission" date="2018-06" db="EMBL/GenBank/DDBJ databases">
        <title>Complete genome sequences of Mycoplasma anatis, M. anseris and M. cloacale type strains.</title>
        <authorList>
            <person name="Grozner D."/>
            <person name="Forro B."/>
            <person name="Sulyok K.M."/>
            <person name="Marton S."/>
            <person name="Kreizinger Z."/>
            <person name="Banyai K."/>
            <person name="Gyuranecz M."/>
        </authorList>
    </citation>
    <scope>NUCLEOTIDE SEQUENCE [LARGE SCALE GENOMIC DNA]</scope>
    <source>
        <strain evidence="18">ATCC 49234</strain>
    </source>
</reference>
<dbReference type="InterPro" id="IPR033729">
    <property type="entry name" value="SerRS_core"/>
</dbReference>
<keyword evidence="5 12" id="KW-0436">Ligase</keyword>
<feature type="binding site" evidence="12 14">
    <location>
        <begin position="348"/>
        <end position="351"/>
    </location>
    <ligand>
        <name>ATP</name>
        <dbReference type="ChEBI" id="CHEBI:30616"/>
    </ligand>
</feature>
<feature type="binding site" evidence="12">
    <location>
        <begin position="231"/>
        <end position="233"/>
    </location>
    <ligand>
        <name>L-serine</name>
        <dbReference type="ChEBI" id="CHEBI:33384"/>
    </ligand>
</feature>
<protein>
    <recommendedName>
        <fullName evidence="12">Serine--tRNA ligase</fullName>
        <ecNumber evidence="12">6.1.1.11</ecNumber>
    </recommendedName>
    <alternativeName>
        <fullName evidence="12">Seryl-tRNA synthetase</fullName>
        <shortName evidence="12">SerRS</shortName>
    </alternativeName>
    <alternativeName>
        <fullName evidence="12">Seryl-tRNA(Ser/Sec) synthetase</fullName>
    </alternativeName>
</protein>
<sequence length="422" mass="48517">MLDLKYIINNKNEVIKKLSTRNYDITKIDDIIQLGEQRSKLIFELEQNQAKRNKLSEEIGIKKRNKEKVDDLLQEVNQIKAQIDIIDKEADEIIAKVNDILIQIPNIPYDDVPIGYDENDNVLLKRHETLGRGLVVGVEPHYDIATKLNIIDFPRAVKLARTRFVLYKNDGAKLVRALANFMLDTHIKNGYKEIMPAHLVNSNMLFGTGQLPKFKEDLFKINDNDLWLIPTAEVPLTNYHYDEILNLAQPLKYVAYTKCFRSEAGSGGKDTRGIIRQHEFHKVELVKIVKEEDGIAEWEKMVNDAKSILELLEIPYQELLLCTGDMGFTSAKTIDLELWIPSEQRFRETSSISICNDFQTRRAKIRYRTDDNKTKYAYTMNGSGLAIDRVLAAILENYQNPDGSITIPKVLIPYMNGQTEIK</sequence>
<accession>A0A2Z4NDA3</accession>
<feature type="binding site" evidence="12 14">
    <location>
        <begin position="261"/>
        <end position="263"/>
    </location>
    <ligand>
        <name>ATP</name>
        <dbReference type="ChEBI" id="CHEBI:30616"/>
    </ligand>
</feature>
<keyword evidence="15" id="KW-0175">Coiled coil</keyword>
<dbReference type="GO" id="GO:0016260">
    <property type="term" value="P:selenocysteine biosynthetic process"/>
    <property type="evidence" value="ECO:0007669"/>
    <property type="project" value="UniProtKB-UniRule"/>
</dbReference>
<comment type="catalytic activity">
    <reaction evidence="11 12">
        <text>tRNA(Ser) + L-serine + ATP = L-seryl-tRNA(Ser) + AMP + diphosphate + H(+)</text>
        <dbReference type="Rhea" id="RHEA:12292"/>
        <dbReference type="Rhea" id="RHEA-COMP:9669"/>
        <dbReference type="Rhea" id="RHEA-COMP:9703"/>
        <dbReference type="ChEBI" id="CHEBI:15378"/>
        <dbReference type="ChEBI" id="CHEBI:30616"/>
        <dbReference type="ChEBI" id="CHEBI:33019"/>
        <dbReference type="ChEBI" id="CHEBI:33384"/>
        <dbReference type="ChEBI" id="CHEBI:78442"/>
        <dbReference type="ChEBI" id="CHEBI:78533"/>
        <dbReference type="ChEBI" id="CHEBI:456215"/>
        <dbReference type="EC" id="6.1.1.11"/>
    </reaction>
</comment>
<dbReference type="Gene3D" id="3.30.930.10">
    <property type="entry name" value="Bira Bifunctional Protein, Domain 2"/>
    <property type="match status" value="1"/>
</dbReference>
<dbReference type="SUPFAM" id="SSF46589">
    <property type="entry name" value="tRNA-binding arm"/>
    <property type="match status" value="1"/>
</dbReference>
<dbReference type="Gene3D" id="1.10.287.40">
    <property type="entry name" value="Serine-tRNA synthetase, tRNA binding domain"/>
    <property type="match status" value="1"/>
</dbReference>
<organism evidence="17 18">
    <name type="scientific">[Mycoplasma] anseris</name>
    <dbReference type="NCBI Taxonomy" id="92400"/>
    <lineage>
        <taxon>Bacteria</taxon>
        <taxon>Bacillati</taxon>
        <taxon>Mycoplasmatota</taxon>
        <taxon>Mycoplasmoidales</taxon>
        <taxon>Metamycoplasmataceae</taxon>
        <taxon>Metamycoplasma</taxon>
    </lineage>
</organism>
<evidence type="ECO:0000256" key="3">
    <source>
        <dbReference type="ARBA" id="ARBA00010728"/>
    </source>
</evidence>
<evidence type="ECO:0000256" key="6">
    <source>
        <dbReference type="ARBA" id="ARBA00022741"/>
    </source>
</evidence>
<evidence type="ECO:0000256" key="8">
    <source>
        <dbReference type="ARBA" id="ARBA00022917"/>
    </source>
</evidence>
<comment type="similarity">
    <text evidence="3 12">Belongs to the class-II aminoacyl-tRNA synthetase family. Type-1 seryl-tRNA synthetase subfamily.</text>
</comment>
<keyword evidence="6 12" id="KW-0547">Nucleotide-binding</keyword>
<comment type="catalytic activity">
    <reaction evidence="10 12">
        <text>tRNA(Sec) + L-serine + ATP = L-seryl-tRNA(Sec) + AMP + diphosphate + H(+)</text>
        <dbReference type="Rhea" id="RHEA:42580"/>
        <dbReference type="Rhea" id="RHEA-COMP:9742"/>
        <dbReference type="Rhea" id="RHEA-COMP:10128"/>
        <dbReference type="ChEBI" id="CHEBI:15378"/>
        <dbReference type="ChEBI" id="CHEBI:30616"/>
        <dbReference type="ChEBI" id="CHEBI:33019"/>
        <dbReference type="ChEBI" id="CHEBI:33384"/>
        <dbReference type="ChEBI" id="CHEBI:78442"/>
        <dbReference type="ChEBI" id="CHEBI:78533"/>
        <dbReference type="ChEBI" id="CHEBI:456215"/>
        <dbReference type="EC" id="6.1.1.11"/>
    </reaction>
</comment>
<evidence type="ECO:0000313" key="18">
    <source>
        <dbReference type="Proteomes" id="UP000250218"/>
    </source>
</evidence>
<dbReference type="GO" id="GO:0004828">
    <property type="term" value="F:serine-tRNA ligase activity"/>
    <property type="evidence" value="ECO:0007669"/>
    <property type="project" value="UniProtKB-UniRule"/>
</dbReference>
<feature type="binding site" evidence="13">
    <location>
        <position position="381"/>
    </location>
    <ligand>
        <name>L-serine</name>
        <dbReference type="ChEBI" id="CHEBI:33384"/>
    </ligand>
</feature>
<evidence type="ECO:0000256" key="7">
    <source>
        <dbReference type="ARBA" id="ARBA00022840"/>
    </source>
</evidence>
<feature type="domain" description="Aminoacyl-transfer RNA synthetases class-II family profile" evidence="16">
    <location>
        <begin position="173"/>
        <end position="408"/>
    </location>
</feature>
<evidence type="ECO:0000256" key="13">
    <source>
        <dbReference type="PIRSR" id="PIRSR001529-1"/>
    </source>
</evidence>
<feature type="binding site" evidence="13">
    <location>
        <position position="231"/>
    </location>
    <ligand>
        <name>L-serine</name>
        <dbReference type="ChEBI" id="CHEBI:33384"/>
    </ligand>
</feature>
<dbReference type="NCBIfam" id="TIGR00414">
    <property type="entry name" value="serS"/>
    <property type="match status" value="1"/>
</dbReference>
<keyword evidence="8 12" id="KW-0648">Protein biosynthesis</keyword>
<dbReference type="Pfam" id="PF02403">
    <property type="entry name" value="Seryl_tRNA_N"/>
    <property type="match status" value="1"/>
</dbReference>
<dbReference type="HAMAP" id="MF_00176">
    <property type="entry name" value="Ser_tRNA_synth_type1"/>
    <property type="match status" value="1"/>
</dbReference>
<evidence type="ECO:0000256" key="11">
    <source>
        <dbReference type="ARBA" id="ARBA00048823"/>
    </source>
</evidence>
<comment type="function">
    <text evidence="12">Catalyzes the attachment of serine to tRNA(Ser). Is also able to aminoacylate tRNA(Sec) with serine, to form the misacylated tRNA L-seryl-tRNA(Sec), which will be further converted into selenocysteinyl-tRNA(Sec).</text>
</comment>
<evidence type="ECO:0000256" key="10">
    <source>
        <dbReference type="ARBA" id="ARBA00047929"/>
    </source>
</evidence>
<dbReference type="PANTHER" id="PTHR43697">
    <property type="entry name" value="SERYL-TRNA SYNTHETASE"/>
    <property type="match status" value="1"/>
</dbReference>